<dbReference type="RefSeq" id="WP_139226414.1">
    <property type="nucleotide sequence ID" value="NZ_FOSK01000026.1"/>
</dbReference>
<organism evidence="2 3">
    <name type="scientific">Pseudovibrio ascidiaceicola</name>
    <dbReference type="NCBI Taxonomy" id="285279"/>
    <lineage>
        <taxon>Bacteria</taxon>
        <taxon>Pseudomonadati</taxon>
        <taxon>Pseudomonadota</taxon>
        <taxon>Alphaproteobacteria</taxon>
        <taxon>Hyphomicrobiales</taxon>
        <taxon>Stappiaceae</taxon>
        <taxon>Pseudovibrio</taxon>
    </lineage>
</organism>
<keyword evidence="3" id="KW-1185">Reference proteome</keyword>
<evidence type="ECO:0000313" key="2">
    <source>
        <dbReference type="EMBL" id="SFL23846.1"/>
    </source>
</evidence>
<dbReference type="Proteomes" id="UP000199598">
    <property type="component" value="Unassembled WGS sequence"/>
</dbReference>
<keyword evidence="1" id="KW-0732">Signal</keyword>
<comment type="caution">
    <text evidence="2">The sequence shown here is derived from an EMBL/GenBank/DDBJ whole genome shotgun (WGS) entry which is preliminary data.</text>
</comment>
<gene>
    <name evidence="2" type="ORF">SAMN04488518_1265</name>
</gene>
<feature type="signal peptide" evidence="1">
    <location>
        <begin position="1"/>
        <end position="22"/>
    </location>
</feature>
<reference evidence="2 3" key="1">
    <citation type="submission" date="2016-10" db="EMBL/GenBank/DDBJ databases">
        <authorList>
            <person name="Varghese N."/>
            <person name="Submissions S."/>
        </authorList>
    </citation>
    <scope>NUCLEOTIDE SEQUENCE [LARGE SCALE GENOMIC DNA]</scope>
    <source>
        <strain evidence="2 3">DSM 16392</strain>
    </source>
</reference>
<feature type="chain" id="PRO_5046174789" evidence="1">
    <location>
        <begin position="23"/>
        <end position="382"/>
    </location>
</feature>
<dbReference type="EMBL" id="FOSK01000026">
    <property type="protein sequence ID" value="SFL23846.1"/>
    <property type="molecule type" value="Genomic_DNA"/>
</dbReference>
<sequence>MSRLLALALSIFLFMGFSMSQAAKLELIKEFDYGTVKGMALTSYNYHLSEGYVVAVLDESNNLRIITWKSSETTPLGTSSIRDTETATRLAIAKLTGRNFVTPIRDSDGNLQIILWAISGNGMNINRVSHLTGPEITEVTATEANGAALIAARRPNGQAFAVMAFLEDNALTLSDEVNFNNASNLALSKGVTNILARRNKDGNLRLTQVLHSGAFSPYSGASDGGHEIQDVDVTAISDVVMGHWVTISTNDAISKLIEWRKTSAAIYGEFKRNAEQEIYPDIGSTTQAVVNSIATGKLVTGQIGAYSNCEDPIYSPHFCAWVSIWDLKDDSFQLLRNQSVIGEFTQIETTEISKVSTFDSRFVIAFVETDGNLKITVWGVDG</sequence>
<accession>A0A1I4G440</accession>
<name>A0A1I4G440_9HYPH</name>
<evidence type="ECO:0000256" key="1">
    <source>
        <dbReference type="SAM" id="SignalP"/>
    </source>
</evidence>
<evidence type="ECO:0000313" key="3">
    <source>
        <dbReference type="Proteomes" id="UP000199598"/>
    </source>
</evidence>
<proteinExistence type="predicted"/>
<protein>
    <submittedName>
        <fullName evidence="2">Uncharacterized protein</fullName>
    </submittedName>
</protein>